<evidence type="ECO:0000313" key="2">
    <source>
        <dbReference type="Proteomes" id="UP001165136"/>
    </source>
</evidence>
<accession>A0A9W6R4N1</accession>
<comment type="caution">
    <text evidence="1">The sequence shown here is derived from an EMBL/GenBank/DDBJ whole genome shotgun (WGS) entry which is preliminary data.</text>
</comment>
<sequence>MAAQALEIARRAEKDAMKALKVVEEATVHREIMVGRFDVVDLRLDRVESQLTVHKRLLEALRETQVKQGKKIEDGFSMVAVGMSQIAAQIANVEHEIREDKGKDKA</sequence>
<reference evidence="1" key="1">
    <citation type="submission" date="2023-03" db="EMBL/GenBank/DDBJ databases">
        <title>Amycolatopsis taiwanensis NBRC 103393.</title>
        <authorList>
            <person name="Ichikawa N."/>
            <person name="Sato H."/>
            <person name="Tonouchi N."/>
        </authorList>
    </citation>
    <scope>NUCLEOTIDE SEQUENCE</scope>
    <source>
        <strain evidence="1">NBRC 103393</strain>
    </source>
</reference>
<dbReference type="AlphaFoldDB" id="A0A9W6R4N1"/>
<name>A0A9W6R4N1_9PSEU</name>
<proteinExistence type="predicted"/>
<evidence type="ECO:0000313" key="1">
    <source>
        <dbReference type="EMBL" id="GLY67512.1"/>
    </source>
</evidence>
<organism evidence="1 2">
    <name type="scientific">Amycolatopsis taiwanensis</name>
    <dbReference type="NCBI Taxonomy" id="342230"/>
    <lineage>
        <taxon>Bacteria</taxon>
        <taxon>Bacillati</taxon>
        <taxon>Actinomycetota</taxon>
        <taxon>Actinomycetes</taxon>
        <taxon>Pseudonocardiales</taxon>
        <taxon>Pseudonocardiaceae</taxon>
        <taxon>Amycolatopsis</taxon>
    </lineage>
</organism>
<protein>
    <submittedName>
        <fullName evidence="1">Uncharacterized protein</fullName>
    </submittedName>
</protein>
<dbReference type="Proteomes" id="UP001165136">
    <property type="component" value="Unassembled WGS sequence"/>
</dbReference>
<keyword evidence="2" id="KW-1185">Reference proteome</keyword>
<dbReference type="EMBL" id="BSTI01000008">
    <property type="protein sequence ID" value="GLY67512.1"/>
    <property type="molecule type" value="Genomic_DNA"/>
</dbReference>
<gene>
    <name evidence="1" type="ORF">Atai01_41310</name>
</gene>